<evidence type="ECO:0000256" key="9">
    <source>
        <dbReference type="ARBA" id="ARBA00038276"/>
    </source>
</evidence>
<keyword evidence="7" id="KW-0067">ATP-binding</keyword>
<accession>A0A4R9J1N9</accession>
<dbReference type="InterPro" id="IPR043519">
    <property type="entry name" value="NT_sf"/>
</dbReference>
<feature type="domain" description="Polymerase nucleotidyl transferase" evidence="10">
    <location>
        <begin position="20"/>
        <end position="98"/>
    </location>
</feature>
<protein>
    <submittedName>
        <fullName evidence="11">Nucleotidyltransferase</fullName>
    </submittedName>
</protein>
<dbReference type="Pfam" id="PF01909">
    <property type="entry name" value="NTP_transf_2"/>
    <property type="match status" value="1"/>
</dbReference>
<dbReference type="GO" id="GO:0046872">
    <property type="term" value="F:metal ion binding"/>
    <property type="evidence" value="ECO:0007669"/>
    <property type="project" value="UniProtKB-KW"/>
</dbReference>
<dbReference type="OrthoDB" id="90159at2"/>
<proteinExistence type="inferred from homology"/>
<name>A0A4R9J1N9_9LEPT</name>
<evidence type="ECO:0000256" key="5">
    <source>
        <dbReference type="ARBA" id="ARBA00022723"/>
    </source>
</evidence>
<dbReference type="InterPro" id="IPR002934">
    <property type="entry name" value="Polymerase_NTP_transf_dom"/>
</dbReference>
<comment type="caution">
    <text evidence="11">The sequence shown here is derived from an EMBL/GenBank/DDBJ whole genome shotgun (WGS) entry which is preliminary data.</text>
</comment>
<dbReference type="EMBL" id="RQFY01000012">
    <property type="protein sequence ID" value="TGL28188.1"/>
    <property type="molecule type" value="Genomic_DNA"/>
</dbReference>
<dbReference type="SUPFAM" id="SSF81301">
    <property type="entry name" value="Nucleotidyltransferase"/>
    <property type="match status" value="1"/>
</dbReference>
<gene>
    <name evidence="11" type="ORF">EHQ52_18110</name>
</gene>
<evidence type="ECO:0000256" key="6">
    <source>
        <dbReference type="ARBA" id="ARBA00022741"/>
    </source>
</evidence>
<dbReference type="Gene3D" id="3.30.460.10">
    <property type="entry name" value="Beta Polymerase, domain 2"/>
    <property type="match status" value="1"/>
</dbReference>
<evidence type="ECO:0000256" key="2">
    <source>
        <dbReference type="ARBA" id="ARBA00022649"/>
    </source>
</evidence>
<keyword evidence="4" id="KW-0548">Nucleotidyltransferase</keyword>
<dbReference type="AlphaFoldDB" id="A0A4R9J1N9"/>
<reference evidence="11" key="1">
    <citation type="journal article" date="2019" name="PLoS Negl. Trop. Dis.">
        <title>Revisiting the worldwide diversity of Leptospira species in the environment.</title>
        <authorList>
            <person name="Vincent A.T."/>
            <person name="Schiettekatte O."/>
            <person name="Bourhy P."/>
            <person name="Veyrier F.J."/>
            <person name="Picardeau M."/>
        </authorList>
    </citation>
    <scope>NUCLEOTIDE SEQUENCE [LARGE SCALE GENOMIC DNA]</scope>
    <source>
        <strain evidence="11">201800265</strain>
    </source>
</reference>
<comment type="similarity">
    <text evidence="9">Belongs to the MntA antitoxin family.</text>
</comment>
<evidence type="ECO:0000256" key="3">
    <source>
        <dbReference type="ARBA" id="ARBA00022679"/>
    </source>
</evidence>
<keyword evidence="5" id="KW-0479">Metal-binding</keyword>
<dbReference type="InterPro" id="IPR052038">
    <property type="entry name" value="Type-VII_TA_antitoxin"/>
</dbReference>
<evidence type="ECO:0000256" key="4">
    <source>
        <dbReference type="ARBA" id="ARBA00022695"/>
    </source>
</evidence>
<evidence type="ECO:0000256" key="7">
    <source>
        <dbReference type="ARBA" id="ARBA00022840"/>
    </source>
</evidence>
<keyword evidence="2" id="KW-1277">Toxin-antitoxin system</keyword>
<evidence type="ECO:0000259" key="10">
    <source>
        <dbReference type="Pfam" id="PF01909"/>
    </source>
</evidence>
<evidence type="ECO:0000313" key="12">
    <source>
        <dbReference type="Proteomes" id="UP000297871"/>
    </source>
</evidence>
<keyword evidence="8" id="KW-0460">Magnesium</keyword>
<dbReference type="GO" id="GO:0005524">
    <property type="term" value="F:ATP binding"/>
    <property type="evidence" value="ECO:0007669"/>
    <property type="project" value="UniProtKB-KW"/>
</dbReference>
<dbReference type="PANTHER" id="PTHR33571">
    <property type="entry name" value="SSL8005 PROTEIN"/>
    <property type="match status" value="1"/>
</dbReference>
<comment type="cofactor">
    <cofactor evidence="1">
        <name>Mg(2+)</name>
        <dbReference type="ChEBI" id="CHEBI:18420"/>
    </cofactor>
</comment>
<keyword evidence="12" id="KW-1185">Reference proteome</keyword>
<keyword evidence="3 11" id="KW-0808">Transferase</keyword>
<evidence type="ECO:0000313" key="11">
    <source>
        <dbReference type="EMBL" id="TGL28188.1"/>
    </source>
</evidence>
<dbReference type="Proteomes" id="UP000297871">
    <property type="component" value="Unassembled WGS sequence"/>
</dbReference>
<dbReference type="CDD" id="cd05403">
    <property type="entry name" value="NT_KNTase_like"/>
    <property type="match status" value="1"/>
</dbReference>
<organism evidence="11 12">
    <name type="scientific">Leptospira koniambonensis</name>
    <dbReference type="NCBI Taxonomy" id="2484950"/>
    <lineage>
        <taxon>Bacteria</taxon>
        <taxon>Pseudomonadati</taxon>
        <taxon>Spirochaetota</taxon>
        <taxon>Spirochaetia</taxon>
        <taxon>Leptospirales</taxon>
        <taxon>Leptospiraceae</taxon>
        <taxon>Leptospira</taxon>
    </lineage>
</organism>
<evidence type="ECO:0000256" key="1">
    <source>
        <dbReference type="ARBA" id="ARBA00001946"/>
    </source>
</evidence>
<dbReference type="PANTHER" id="PTHR33571:SF14">
    <property type="entry name" value="PROTEIN ADENYLYLTRANSFERASE MJ0435-RELATED"/>
    <property type="match status" value="1"/>
</dbReference>
<sequence>MLSLNRDQILSSLTTNMETLQRYGVEHIGLFGSFARNDFNPESDIDILVEFSSGQKTFPNYMGLKIFLEDLFNRKIDLVIKEKVKPRLKARIIDETIYAA</sequence>
<evidence type="ECO:0000256" key="8">
    <source>
        <dbReference type="ARBA" id="ARBA00022842"/>
    </source>
</evidence>
<dbReference type="GO" id="GO:0016779">
    <property type="term" value="F:nucleotidyltransferase activity"/>
    <property type="evidence" value="ECO:0007669"/>
    <property type="project" value="UniProtKB-KW"/>
</dbReference>
<keyword evidence="6" id="KW-0547">Nucleotide-binding</keyword>